<evidence type="ECO:0000313" key="2">
    <source>
        <dbReference type="EMBL" id="GFH36841.1"/>
    </source>
</evidence>
<dbReference type="Proteomes" id="UP000484988">
    <property type="component" value="Unassembled WGS sequence"/>
</dbReference>
<reference evidence="2 3" key="1">
    <citation type="submission" date="2020-02" db="EMBL/GenBank/DDBJ databases">
        <title>Whole Genome Shotgun Sequence of Streptomyces sp. strain CWH03.</title>
        <authorList>
            <person name="Dohra H."/>
            <person name="Kodani S."/>
            <person name="Yamamura H."/>
        </authorList>
    </citation>
    <scope>NUCLEOTIDE SEQUENCE [LARGE SCALE GENOMIC DNA]</scope>
    <source>
        <strain evidence="2 3">CWH03</strain>
    </source>
</reference>
<proteinExistence type="predicted"/>
<dbReference type="RefSeq" id="WP_173264674.1">
    <property type="nucleotide sequence ID" value="NZ_BLLG01000007.1"/>
</dbReference>
<sequence>MVREDQAAVVREAAERIASGEAKTAIIRDFNRRGIWTAAKCVNLHRSTFEKHVTALVIERLSRPDAAELFSGEGHADAAREAMAEAAEKRARVSGRGTYVAEQKPDQAPEESAPST</sequence>
<keyword evidence="3" id="KW-1185">Reference proteome</keyword>
<dbReference type="AlphaFoldDB" id="A0A6A0AWX3"/>
<dbReference type="EMBL" id="BLLG01000007">
    <property type="protein sequence ID" value="GFH36841.1"/>
    <property type="molecule type" value="Genomic_DNA"/>
</dbReference>
<comment type="caution">
    <text evidence="2">The sequence shown here is derived from an EMBL/GenBank/DDBJ whole genome shotgun (WGS) entry which is preliminary data.</text>
</comment>
<name>A0A6A0AWX3_9ACTN</name>
<gene>
    <name evidence="2" type="ORF">SCWH03_30740</name>
</gene>
<accession>A0A6A0AWX3</accession>
<evidence type="ECO:0000256" key="1">
    <source>
        <dbReference type="SAM" id="MobiDB-lite"/>
    </source>
</evidence>
<feature type="region of interest" description="Disordered" evidence="1">
    <location>
        <begin position="91"/>
        <end position="116"/>
    </location>
</feature>
<protein>
    <submittedName>
        <fullName evidence="2">Uncharacterized protein</fullName>
    </submittedName>
</protein>
<evidence type="ECO:0000313" key="3">
    <source>
        <dbReference type="Proteomes" id="UP000484988"/>
    </source>
</evidence>
<organism evidence="2 3">
    <name type="scientific">Streptomyces pacificus</name>
    <dbReference type="NCBI Taxonomy" id="2705029"/>
    <lineage>
        <taxon>Bacteria</taxon>
        <taxon>Bacillati</taxon>
        <taxon>Actinomycetota</taxon>
        <taxon>Actinomycetes</taxon>
        <taxon>Kitasatosporales</taxon>
        <taxon>Streptomycetaceae</taxon>
        <taxon>Streptomyces</taxon>
    </lineage>
</organism>